<reference evidence="2 3" key="1">
    <citation type="submission" date="2021-06" db="EMBL/GenBank/DDBJ databases">
        <authorList>
            <person name="Kallberg Y."/>
            <person name="Tangrot J."/>
            <person name="Rosling A."/>
        </authorList>
    </citation>
    <scope>NUCLEOTIDE SEQUENCE [LARGE SCALE GENOMIC DNA]</scope>
    <source>
        <strain evidence="2 3">120-4 pot B 10/14</strain>
    </source>
</reference>
<evidence type="ECO:0000256" key="1">
    <source>
        <dbReference type="SAM" id="MobiDB-lite"/>
    </source>
</evidence>
<dbReference type="EMBL" id="CAJVQB010005594">
    <property type="protein sequence ID" value="CAG8665524.1"/>
    <property type="molecule type" value="Genomic_DNA"/>
</dbReference>
<accession>A0ABN7USE9</accession>
<keyword evidence="3" id="KW-1185">Reference proteome</keyword>
<organism evidence="2 3">
    <name type="scientific">Gigaspora margarita</name>
    <dbReference type="NCBI Taxonomy" id="4874"/>
    <lineage>
        <taxon>Eukaryota</taxon>
        <taxon>Fungi</taxon>
        <taxon>Fungi incertae sedis</taxon>
        <taxon>Mucoromycota</taxon>
        <taxon>Glomeromycotina</taxon>
        <taxon>Glomeromycetes</taxon>
        <taxon>Diversisporales</taxon>
        <taxon>Gigasporaceae</taxon>
        <taxon>Gigaspora</taxon>
    </lineage>
</organism>
<sequence>MTEGYQNLHKRPRFMQESVQSTSKGGSRVIALDPGICTFMTGHDPSGMAIEWEKNDICRLCHIHDRLQSKRDMIHGKGNKQLDRDINGARKILLRYLTKKESVY</sequence>
<evidence type="ECO:0000313" key="2">
    <source>
        <dbReference type="EMBL" id="CAG8665524.1"/>
    </source>
</evidence>
<dbReference type="Proteomes" id="UP000789901">
    <property type="component" value="Unassembled WGS sequence"/>
</dbReference>
<name>A0ABN7USE9_GIGMA</name>
<proteinExistence type="predicted"/>
<evidence type="ECO:0000313" key="3">
    <source>
        <dbReference type="Proteomes" id="UP000789901"/>
    </source>
</evidence>
<gene>
    <name evidence="2" type="ORF">GMARGA_LOCUS10125</name>
</gene>
<feature type="region of interest" description="Disordered" evidence="1">
    <location>
        <begin position="1"/>
        <end position="26"/>
    </location>
</feature>
<protein>
    <submittedName>
        <fullName evidence="2">46115_t:CDS:1</fullName>
    </submittedName>
</protein>
<comment type="caution">
    <text evidence="2">The sequence shown here is derived from an EMBL/GenBank/DDBJ whole genome shotgun (WGS) entry which is preliminary data.</text>
</comment>